<evidence type="ECO:0000256" key="2">
    <source>
        <dbReference type="RuleBase" id="RU003844"/>
    </source>
</evidence>
<dbReference type="InterPro" id="IPR037239">
    <property type="entry name" value="OSBP_sf"/>
</dbReference>
<dbReference type="GO" id="GO:0005829">
    <property type="term" value="C:cytosol"/>
    <property type="evidence" value="ECO:0007669"/>
    <property type="project" value="TreeGrafter"/>
</dbReference>
<dbReference type="InterPro" id="IPR000648">
    <property type="entry name" value="Oxysterol-bd"/>
</dbReference>
<proteinExistence type="inferred from homology"/>
<dbReference type="Gene3D" id="1.10.287.2720">
    <property type="match status" value="1"/>
</dbReference>
<dbReference type="FunCoup" id="A0A165HDZ2">
    <property type="interactions" value="63"/>
</dbReference>
<dbReference type="PROSITE" id="PS01013">
    <property type="entry name" value="OSBP"/>
    <property type="match status" value="1"/>
</dbReference>
<dbReference type="STRING" id="1314781.A0A165HDZ2"/>
<dbReference type="OrthoDB" id="14833at2759"/>
<dbReference type="InterPro" id="IPR018494">
    <property type="entry name" value="Oxysterol-bd_CS"/>
</dbReference>
<reference evidence="3 4" key="1">
    <citation type="journal article" date="2016" name="Mol. Biol. Evol.">
        <title>Comparative Genomics of Early-Diverging Mushroom-Forming Fungi Provides Insights into the Origins of Lignocellulose Decay Capabilities.</title>
        <authorList>
            <person name="Nagy L.G."/>
            <person name="Riley R."/>
            <person name="Tritt A."/>
            <person name="Adam C."/>
            <person name="Daum C."/>
            <person name="Floudas D."/>
            <person name="Sun H."/>
            <person name="Yadav J.S."/>
            <person name="Pangilinan J."/>
            <person name="Larsson K.H."/>
            <person name="Matsuura K."/>
            <person name="Barry K."/>
            <person name="Labutti K."/>
            <person name="Kuo R."/>
            <person name="Ohm R.A."/>
            <person name="Bhattacharya S.S."/>
            <person name="Shirouzu T."/>
            <person name="Yoshinaga Y."/>
            <person name="Martin F.M."/>
            <person name="Grigoriev I.V."/>
            <person name="Hibbett D.S."/>
        </authorList>
    </citation>
    <scope>NUCLEOTIDE SEQUENCE [LARGE SCALE GENOMIC DNA]</scope>
    <source>
        <strain evidence="3 4">HHB12029</strain>
    </source>
</reference>
<gene>
    <name evidence="3" type="ORF">EXIGLDRAFT_740460</name>
</gene>
<dbReference type="Gene3D" id="6.10.140.1150">
    <property type="match status" value="1"/>
</dbReference>
<protein>
    <submittedName>
        <fullName evidence="3">Oxysterol-binding protein</fullName>
    </submittedName>
</protein>
<evidence type="ECO:0000256" key="1">
    <source>
        <dbReference type="ARBA" id="ARBA00008842"/>
    </source>
</evidence>
<evidence type="ECO:0000313" key="3">
    <source>
        <dbReference type="EMBL" id="KZV91830.1"/>
    </source>
</evidence>
<dbReference type="Proteomes" id="UP000077266">
    <property type="component" value="Unassembled WGS sequence"/>
</dbReference>
<dbReference type="GO" id="GO:0008142">
    <property type="term" value="F:oxysterol binding"/>
    <property type="evidence" value="ECO:0007669"/>
    <property type="project" value="TreeGrafter"/>
</dbReference>
<dbReference type="AlphaFoldDB" id="A0A165HDZ2"/>
<dbReference type="PANTHER" id="PTHR10972">
    <property type="entry name" value="OXYSTEROL-BINDING PROTEIN-RELATED"/>
    <property type="match status" value="1"/>
</dbReference>
<comment type="similarity">
    <text evidence="1 2">Belongs to the OSBP family.</text>
</comment>
<sequence>MTSTPKEEASAVPAAQRSSWMSLVKSITSFSGDLFSMTAPPFILSPVSLAEFPAYWNERPELFAAIADGKTPEARAEAVLLWFLSTLKSQYTSRNESMGSEKKPLNPVLGETFRGYWPDKNGRGKSVLFVEQVSHHPPITAFWIRNAAKGLTLQGHSAQRTSFSSGSIIVKQVGHAMLTLALPGGAQEQYLITLPKLRIDGILYGSPYIELMETSYIQSSTGWLSTIEYKGRGYFSGKSHTFKATLEPNGGQRGATSTFEGQWDAKGKKVGGADPWLDVTPPKEEVTVGPIDDMAELETRKLWQLVSQGIRTGDFDLAAREKSKIERSYSERRSRAMWTVGNIMQWLCRKERNGIALGAI</sequence>
<name>A0A165HDZ2_EXIGL</name>
<dbReference type="SUPFAM" id="SSF144000">
    <property type="entry name" value="Oxysterol-binding protein-like"/>
    <property type="match status" value="1"/>
</dbReference>
<dbReference type="InParanoid" id="A0A165HDZ2"/>
<accession>A0A165HDZ2</accession>
<dbReference type="Gene3D" id="2.40.160.120">
    <property type="match status" value="1"/>
</dbReference>
<dbReference type="GO" id="GO:0016020">
    <property type="term" value="C:membrane"/>
    <property type="evidence" value="ECO:0007669"/>
    <property type="project" value="TreeGrafter"/>
</dbReference>
<organism evidence="3 4">
    <name type="scientific">Exidia glandulosa HHB12029</name>
    <dbReference type="NCBI Taxonomy" id="1314781"/>
    <lineage>
        <taxon>Eukaryota</taxon>
        <taxon>Fungi</taxon>
        <taxon>Dikarya</taxon>
        <taxon>Basidiomycota</taxon>
        <taxon>Agaricomycotina</taxon>
        <taxon>Agaricomycetes</taxon>
        <taxon>Auriculariales</taxon>
        <taxon>Exidiaceae</taxon>
        <taxon>Exidia</taxon>
    </lineage>
</organism>
<dbReference type="Gene3D" id="6.10.250.1430">
    <property type="match status" value="1"/>
</dbReference>
<evidence type="ECO:0000313" key="4">
    <source>
        <dbReference type="Proteomes" id="UP000077266"/>
    </source>
</evidence>
<dbReference type="Pfam" id="PF01237">
    <property type="entry name" value="Oxysterol_BP"/>
    <property type="match status" value="1"/>
</dbReference>
<dbReference type="EMBL" id="KV426019">
    <property type="protein sequence ID" value="KZV91830.1"/>
    <property type="molecule type" value="Genomic_DNA"/>
</dbReference>
<dbReference type="PANTHER" id="PTHR10972:SF184">
    <property type="entry name" value="OXYSTEROL-BINDING PROTEIN HOMOLOG 4-RELATED"/>
    <property type="match status" value="1"/>
</dbReference>
<keyword evidence="4" id="KW-1185">Reference proteome</keyword>